<evidence type="ECO:0000259" key="6">
    <source>
        <dbReference type="PROSITE" id="PS50977"/>
    </source>
</evidence>
<evidence type="ECO:0000313" key="8">
    <source>
        <dbReference type="Proteomes" id="UP001232755"/>
    </source>
</evidence>
<dbReference type="InterPro" id="IPR001647">
    <property type="entry name" value="HTH_TetR"/>
</dbReference>
<dbReference type="Pfam" id="PF21597">
    <property type="entry name" value="TetR_C_43"/>
    <property type="match status" value="1"/>
</dbReference>
<proteinExistence type="predicted"/>
<dbReference type="PANTHER" id="PTHR30055:SF234">
    <property type="entry name" value="HTH-TYPE TRANSCRIPTIONAL REGULATOR BETI"/>
    <property type="match status" value="1"/>
</dbReference>
<reference evidence="7 8" key="1">
    <citation type="submission" date="2023-07" db="EMBL/GenBank/DDBJ databases">
        <title>Comparative genomics of wheat-associated soil bacteria to identify genetic determinants of phenazine resistance.</title>
        <authorList>
            <person name="Mouncey N."/>
        </authorList>
    </citation>
    <scope>NUCLEOTIDE SEQUENCE [LARGE SCALE GENOMIC DNA]</scope>
    <source>
        <strain evidence="7 8">B3I12</strain>
    </source>
</reference>
<dbReference type="InterPro" id="IPR023772">
    <property type="entry name" value="DNA-bd_HTH_TetR-type_CS"/>
</dbReference>
<organism evidence="7 8">
    <name type="scientific">Streptomyces africanus</name>
    <dbReference type="NCBI Taxonomy" id="231024"/>
    <lineage>
        <taxon>Bacteria</taxon>
        <taxon>Bacillati</taxon>
        <taxon>Actinomycetota</taxon>
        <taxon>Actinomycetes</taxon>
        <taxon>Kitasatosporales</taxon>
        <taxon>Streptomycetaceae</taxon>
        <taxon>Streptomyces</taxon>
    </lineage>
</organism>
<protein>
    <submittedName>
        <fullName evidence="7">AcrR family transcriptional regulator</fullName>
    </submittedName>
</protein>
<keyword evidence="2 4" id="KW-0238">DNA-binding</keyword>
<dbReference type="PROSITE" id="PS01081">
    <property type="entry name" value="HTH_TETR_1"/>
    <property type="match status" value="1"/>
</dbReference>
<keyword evidence="1" id="KW-0805">Transcription regulation</keyword>
<sequence length="248" mass="26213">MREGTGQGDPIARVAGMSPGAQQSDGPAAPPLRKDAERNRERIIAAAGSVFARDGLSASMASVAREAGVGIATMFRRFPTKEELVEAVFSDRMDAYADAVAAALDDPDPWHGFVGYIEAACAMQAADHGFADVLTMTFPTAKALEQRRDEAYEALVRLIDRAKAAGRLREDFDPSDLVLIHMANAGVVNATGDAAPDAWRRVVALVIQSLEAPARGPLPDPPEHDALYKAMLRAGPEGPTAPAPGKKG</sequence>
<dbReference type="InterPro" id="IPR036271">
    <property type="entry name" value="Tet_transcr_reg_TetR-rel_C_sf"/>
</dbReference>
<evidence type="ECO:0000256" key="3">
    <source>
        <dbReference type="ARBA" id="ARBA00023163"/>
    </source>
</evidence>
<comment type="caution">
    <text evidence="7">The sequence shown here is derived from an EMBL/GenBank/DDBJ whole genome shotgun (WGS) entry which is preliminary data.</text>
</comment>
<dbReference type="Pfam" id="PF00440">
    <property type="entry name" value="TetR_N"/>
    <property type="match status" value="1"/>
</dbReference>
<accession>A0ABU0R244</accession>
<gene>
    <name evidence="7" type="ORF">QF034_007586</name>
</gene>
<dbReference type="SUPFAM" id="SSF48498">
    <property type="entry name" value="Tetracyclin repressor-like, C-terminal domain"/>
    <property type="match status" value="1"/>
</dbReference>
<dbReference type="SUPFAM" id="SSF46689">
    <property type="entry name" value="Homeodomain-like"/>
    <property type="match status" value="1"/>
</dbReference>
<evidence type="ECO:0000256" key="5">
    <source>
        <dbReference type="SAM" id="MobiDB-lite"/>
    </source>
</evidence>
<dbReference type="InterPro" id="IPR050109">
    <property type="entry name" value="HTH-type_TetR-like_transc_reg"/>
</dbReference>
<dbReference type="InterPro" id="IPR049445">
    <property type="entry name" value="TetR_SbtR-like_C"/>
</dbReference>
<keyword evidence="8" id="KW-1185">Reference proteome</keyword>
<dbReference type="PROSITE" id="PS50977">
    <property type="entry name" value="HTH_TETR_2"/>
    <property type="match status" value="1"/>
</dbReference>
<evidence type="ECO:0000256" key="1">
    <source>
        <dbReference type="ARBA" id="ARBA00023015"/>
    </source>
</evidence>
<feature type="domain" description="HTH tetR-type" evidence="6">
    <location>
        <begin position="37"/>
        <end position="96"/>
    </location>
</feature>
<evidence type="ECO:0000256" key="4">
    <source>
        <dbReference type="PROSITE-ProRule" id="PRU00335"/>
    </source>
</evidence>
<dbReference type="PRINTS" id="PR00455">
    <property type="entry name" value="HTHTETR"/>
</dbReference>
<evidence type="ECO:0000256" key="2">
    <source>
        <dbReference type="ARBA" id="ARBA00023125"/>
    </source>
</evidence>
<feature type="region of interest" description="Disordered" evidence="5">
    <location>
        <begin position="1"/>
        <end position="34"/>
    </location>
</feature>
<dbReference type="EMBL" id="JAUSYP010000001">
    <property type="protein sequence ID" value="MDQ0753355.1"/>
    <property type="molecule type" value="Genomic_DNA"/>
</dbReference>
<evidence type="ECO:0000313" key="7">
    <source>
        <dbReference type="EMBL" id="MDQ0753355.1"/>
    </source>
</evidence>
<dbReference type="PANTHER" id="PTHR30055">
    <property type="entry name" value="HTH-TYPE TRANSCRIPTIONAL REGULATOR RUTR"/>
    <property type="match status" value="1"/>
</dbReference>
<name>A0ABU0R244_9ACTN</name>
<dbReference type="Gene3D" id="1.10.357.10">
    <property type="entry name" value="Tetracycline Repressor, domain 2"/>
    <property type="match status" value="1"/>
</dbReference>
<dbReference type="Proteomes" id="UP001232755">
    <property type="component" value="Unassembled WGS sequence"/>
</dbReference>
<feature type="DNA-binding region" description="H-T-H motif" evidence="4">
    <location>
        <begin position="59"/>
        <end position="78"/>
    </location>
</feature>
<dbReference type="InterPro" id="IPR009057">
    <property type="entry name" value="Homeodomain-like_sf"/>
</dbReference>
<keyword evidence="3" id="KW-0804">Transcription</keyword>